<evidence type="ECO:0000313" key="3">
    <source>
        <dbReference type="Proteomes" id="UP000008281"/>
    </source>
</evidence>
<keyword evidence="3" id="KW-1185">Reference proteome</keyword>
<reference evidence="2" key="1">
    <citation type="submission" date="2007-07" db="EMBL/GenBank/DDBJ databases">
        <title>PCAP assembly of the Caenorhabditis remanei genome.</title>
        <authorList>
            <consortium name="The Caenorhabditis remanei Sequencing Consortium"/>
            <person name="Wilson R.K."/>
        </authorList>
    </citation>
    <scope>NUCLEOTIDE SEQUENCE [LARGE SCALE GENOMIC DNA]</scope>
    <source>
        <strain evidence="2">PB4641</strain>
    </source>
</reference>
<dbReference type="OMA" id="EDQFTFG"/>
<accession>E3NEU1</accession>
<dbReference type="KEGG" id="crq:GCK72_016276"/>
<evidence type="ECO:0000256" key="1">
    <source>
        <dbReference type="SAM" id="SignalP"/>
    </source>
</evidence>
<dbReference type="FunCoup" id="E3NEU1">
    <property type="interactions" value="1767"/>
</dbReference>
<sequence length="249" mass="28172">MVGVKTILLQTVLLFAVVTQPALAQTTNEDFLKKPHVLPSAERAYHAIYHELDTKMEGGAKQTGMFGQLYVALIEDQFTFGGDLDEWPKTLFKNDNKGCKPFMGANVDHKCDHAYFLVHQDMVKLVKTTFDKGGKPEDPSLDKVCADANESGFIPEQDPDRLVYRYGHRVLMTYKPDVNHNKCIGTYDTRTDTFTCMKYVAGQPKLVPFELQNFLWSEDTGHFARGTGNIEVFCKQLHYKPEKSPTAPK</sequence>
<name>E3NEU1_CAERE</name>
<dbReference type="GeneID" id="9801833"/>
<dbReference type="STRING" id="31234.E3NEU1"/>
<keyword evidence="1" id="KW-0732">Signal</keyword>
<protein>
    <submittedName>
        <fullName evidence="2">Uncharacterized protein</fullName>
    </submittedName>
</protein>
<dbReference type="InParanoid" id="E3NEU1"/>
<dbReference type="RefSeq" id="XP_003093106.2">
    <property type="nucleotide sequence ID" value="XM_003093058.2"/>
</dbReference>
<dbReference type="OrthoDB" id="5775365at2759"/>
<feature type="chain" id="PRO_5003178498" evidence="1">
    <location>
        <begin position="25"/>
        <end position="249"/>
    </location>
</feature>
<organism evidence="3">
    <name type="scientific">Caenorhabditis remanei</name>
    <name type="common">Caenorhabditis vulgaris</name>
    <dbReference type="NCBI Taxonomy" id="31234"/>
    <lineage>
        <taxon>Eukaryota</taxon>
        <taxon>Metazoa</taxon>
        <taxon>Ecdysozoa</taxon>
        <taxon>Nematoda</taxon>
        <taxon>Chromadorea</taxon>
        <taxon>Rhabditida</taxon>
        <taxon>Rhabditina</taxon>
        <taxon>Rhabditomorpha</taxon>
        <taxon>Rhabditoidea</taxon>
        <taxon>Rhabditidae</taxon>
        <taxon>Peloderinae</taxon>
        <taxon>Caenorhabditis</taxon>
    </lineage>
</organism>
<dbReference type="AlphaFoldDB" id="E3NEU1"/>
<dbReference type="eggNOG" id="ENOG502TG95">
    <property type="taxonomic scope" value="Eukaryota"/>
</dbReference>
<dbReference type="CTD" id="9801833"/>
<dbReference type="HOGENOM" id="CLU_1205700_0_0_1"/>
<proteinExistence type="predicted"/>
<gene>
    <name evidence="2" type="ORF">CRE_10650</name>
</gene>
<dbReference type="EMBL" id="DS268626">
    <property type="protein sequence ID" value="EFO94784.1"/>
    <property type="molecule type" value="Genomic_DNA"/>
</dbReference>
<evidence type="ECO:0000313" key="2">
    <source>
        <dbReference type="EMBL" id="EFO94784.1"/>
    </source>
</evidence>
<feature type="signal peptide" evidence="1">
    <location>
        <begin position="1"/>
        <end position="24"/>
    </location>
</feature>
<dbReference type="Proteomes" id="UP000008281">
    <property type="component" value="Unassembled WGS sequence"/>
</dbReference>